<dbReference type="GO" id="GO:0097347">
    <property type="term" value="C:TAM protein secretion complex"/>
    <property type="evidence" value="ECO:0007669"/>
    <property type="project" value="TreeGrafter"/>
</dbReference>
<gene>
    <name evidence="15" type="ORF">Tel_08180</name>
</gene>
<protein>
    <recommendedName>
        <fullName evidence="3">Translocation and assembly module subunit TamA</fullName>
    </recommendedName>
    <alternativeName>
        <fullName evidence="9">Autotransporter assembly factor TamA</fullName>
    </alternativeName>
</protein>
<evidence type="ECO:0000256" key="4">
    <source>
        <dbReference type="ARBA" id="ARBA00022452"/>
    </source>
</evidence>
<evidence type="ECO:0000259" key="13">
    <source>
        <dbReference type="Pfam" id="PF07244"/>
    </source>
</evidence>
<dbReference type="Gene3D" id="2.40.160.50">
    <property type="entry name" value="membrane protein fhac: a member of the omp85/tpsb transporter family"/>
    <property type="match status" value="1"/>
</dbReference>
<dbReference type="STRING" id="1748243.Tel_08180"/>
<reference evidence="15" key="1">
    <citation type="submission" date="2015-10" db="EMBL/GenBank/DDBJ databases">
        <title>Description of Candidatus Tenderia electrophaga gen. nov, sp. nov., an Uncultivated Electroautotroph from a Biocathode Enrichment.</title>
        <authorList>
            <person name="Eddie B.J."/>
            <person name="Malanoski A.P."/>
            <person name="Wang Z."/>
            <person name="Hall R.J."/>
            <person name="Oh S.D."/>
            <person name="Heiner C."/>
            <person name="Lin B."/>
            <person name="Strycharz-Glaven S.M."/>
        </authorList>
    </citation>
    <scope>NUCLEOTIDE SEQUENCE [LARGE SCALE GENOMIC DNA]</scope>
    <source>
        <strain evidence="15">NRL1</strain>
    </source>
</reference>
<organism evidence="15 16">
    <name type="scientific">Candidatus Tenderia electrophaga</name>
    <dbReference type="NCBI Taxonomy" id="1748243"/>
    <lineage>
        <taxon>Bacteria</taxon>
        <taxon>Pseudomonadati</taxon>
        <taxon>Pseudomonadota</taxon>
        <taxon>Gammaproteobacteria</taxon>
        <taxon>Candidatus Tenderiales</taxon>
        <taxon>Candidatus Tenderiaceae</taxon>
        <taxon>Candidatus Tenderia</taxon>
    </lineage>
</organism>
<dbReference type="GO" id="GO:0009279">
    <property type="term" value="C:cell outer membrane"/>
    <property type="evidence" value="ECO:0007669"/>
    <property type="project" value="UniProtKB-SubCell"/>
</dbReference>
<evidence type="ECO:0000259" key="14">
    <source>
        <dbReference type="Pfam" id="PF17243"/>
    </source>
</evidence>
<sequence>MLFEDKSRSALFSRTQYLWCSLLLFCLSVPVLAAPNVDVNIRGVEDELLTNVQLLLSIQQQRGHPLLSAGRIKRLHQKAKEEIRTALKPYGYYRAEIDTRLDRISEESWRAEYVIDPGEPLRLASVTVELRGDGRDTPELSREFSNFPLQRGDVLNQVRYEAAKSDIVQSASELGFFESKFIRQRILINLEQYNASIELEFDSGPRYHFGEIHLNQDVLEEDFLRRFIPFERGDPYRVSELIALQQALSNSDYFHDIEIEPDTSTNPQHAVPVNVKLTPRKRHKYTIGIGYGSDTKARAKLGWAIPRVNRYGHRFDSEIKVSGISKSVSANYHIPIGDPTTEEVAFNAAVVDTTTDTSDSLVRNIGVSLVQTPGPWRRVLSLNYQDETFTIADESGRSKLLIPGADWSRVWADDIADVDNGMRLQLGVRGASDAVLSDTNFTQATLSAKLIRSFLGSNRIILRGRAGSTWTQAFNELPASVRFFTGGSQSVRGFSYQSLGPVNDQGRVVGGKHLLVGSVELEHSLNKNWAVAVFYDQGNAINNMNDPLEYGAGFGLRWQTPIGPVRLDLASALSQPGEPWRIHINVGPDL</sequence>
<feature type="chain" id="PRO_5006604891" description="Translocation and assembly module subunit TamA" evidence="11">
    <location>
        <begin position="34"/>
        <end position="590"/>
    </location>
</feature>
<dbReference type="Pfam" id="PF07244">
    <property type="entry name" value="POTRA"/>
    <property type="match status" value="1"/>
</dbReference>
<accession>A0A0S2TDB0</accession>
<keyword evidence="7" id="KW-0472">Membrane</keyword>
<dbReference type="InterPro" id="IPR035243">
    <property type="entry name" value="TamA_POTRA_Dom_1"/>
</dbReference>
<feature type="domain" description="POTRA" evidence="13">
    <location>
        <begin position="207"/>
        <end position="279"/>
    </location>
</feature>
<dbReference type="AlphaFoldDB" id="A0A0S2TDB0"/>
<keyword evidence="4" id="KW-1134">Transmembrane beta strand</keyword>
<keyword evidence="8" id="KW-0998">Cell outer membrane</keyword>
<keyword evidence="5" id="KW-0812">Transmembrane</keyword>
<evidence type="ECO:0000256" key="2">
    <source>
        <dbReference type="ARBA" id="ARBA00010248"/>
    </source>
</evidence>
<evidence type="ECO:0000313" key="16">
    <source>
        <dbReference type="Proteomes" id="UP000055136"/>
    </source>
</evidence>
<feature type="signal peptide" evidence="11">
    <location>
        <begin position="1"/>
        <end position="33"/>
    </location>
</feature>
<evidence type="ECO:0000256" key="9">
    <source>
        <dbReference type="ARBA" id="ARBA00033063"/>
    </source>
</evidence>
<dbReference type="InterPro" id="IPR010827">
    <property type="entry name" value="BamA/TamA_POTRA"/>
</dbReference>
<dbReference type="Pfam" id="PF01103">
    <property type="entry name" value="Omp85"/>
    <property type="match status" value="1"/>
</dbReference>
<evidence type="ECO:0000313" key="15">
    <source>
        <dbReference type="EMBL" id="ALP53135.1"/>
    </source>
</evidence>
<evidence type="ECO:0000256" key="5">
    <source>
        <dbReference type="ARBA" id="ARBA00022692"/>
    </source>
</evidence>
<evidence type="ECO:0000256" key="6">
    <source>
        <dbReference type="ARBA" id="ARBA00022729"/>
    </source>
</evidence>
<dbReference type="InterPro" id="IPR039910">
    <property type="entry name" value="D15-like"/>
</dbReference>
<dbReference type="Gene3D" id="3.10.20.310">
    <property type="entry name" value="membrane protein fhac"/>
    <property type="match status" value="3"/>
</dbReference>
<evidence type="ECO:0000256" key="3">
    <source>
        <dbReference type="ARBA" id="ARBA00015419"/>
    </source>
</evidence>
<evidence type="ECO:0000256" key="7">
    <source>
        <dbReference type="ARBA" id="ARBA00023136"/>
    </source>
</evidence>
<dbReference type="InterPro" id="IPR000184">
    <property type="entry name" value="Bac_surfAg_D15"/>
</dbReference>
<dbReference type="GO" id="GO:0009306">
    <property type="term" value="P:protein secretion"/>
    <property type="evidence" value="ECO:0007669"/>
    <property type="project" value="TreeGrafter"/>
</dbReference>
<dbReference type="PANTHER" id="PTHR12815">
    <property type="entry name" value="SORTING AND ASSEMBLY MACHINERY SAMM50 PROTEIN FAMILY MEMBER"/>
    <property type="match status" value="1"/>
</dbReference>
<dbReference type="PANTHER" id="PTHR12815:SF47">
    <property type="entry name" value="TRANSLOCATION AND ASSEMBLY MODULE SUBUNIT TAMA"/>
    <property type="match status" value="1"/>
</dbReference>
<name>A0A0S2TDB0_9GAMM</name>
<comment type="subcellular location">
    <subcellularLocation>
        <location evidence="1">Cell outer membrane</location>
    </subcellularLocation>
</comment>
<comment type="subunit">
    <text evidence="10">Interacts with TamB to form the translocation and assembly module (TAM).</text>
</comment>
<keyword evidence="6 11" id="KW-0732">Signal</keyword>
<comment type="similarity">
    <text evidence="2">Belongs to the TamA family.</text>
</comment>
<evidence type="ECO:0000256" key="8">
    <source>
        <dbReference type="ARBA" id="ARBA00023237"/>
    </source>
</evidence>
<dbReference type="Proteomes" id="UP000055136">
    <property type="component" value="Chromosome"/>
</dbReference>
<feature type="domain" description="TamA POTRA" evidence="14">
    <location>
        <begin position="38"/>
        <end position="117"/>
    </location>
</feature>
<keyword evidence="16" id="KW-1185">Reference proteome</keyword>
<proteinExistence type="inferred from homology"/>
<dbReference type="Pfam" id="PF17243">
    <property type="entry name" value="POTRA_TamA_1"/>
    <property type="match status" value="1"/>
</dbReference>
<dbReference type="KEGG" id="tee:Tel_08180"/>
<evidence type="ECO:0000256" key="10">
    <source>
        <dbReference type="ARBA" id="ARBA00093548"/>
    </source>
</evidence>
<evidence type="ECO:0000256" key="1">
    <source>
        <dbReference type="ARBA" id="ARBA00004442"/>
    </source>
</evidence>
<evidence type="ECO:0000259" key="12">
    <source>
        <dbReference type="Pfam" id="PF01103"/>
    </source>
</evidence>
<dbReference type="EMBL" id="CP013099">
    <property type="protein sequence ID" value="ALP53135.1"/>
    <property type="molecule type" value="Genomic_DNA"/>
</dbReference>
<feature type="domain" description="Bacterial surface antigen (D15)" evidence="12">
    <location>
        <begin position="335"/>
        <end position="578"/>
    </location>
</feature>
<evidence type="ECO:0000256" key="11">
    <source>
        <dbReference type="SAM" id="SignalP"/>
    </source>
</evidence>